<protein>
    <submittedName>
        <fullName evidence="3">Glucosamine-6-phosphate deaminase</fullName>
    </submittedName>
</protein>
<sequence length="256" mass="28100">MTIIKDFFADKLHVMVFDTREAMGRKAGEQAAARIRELLAEKEEINIIFAAAPSQNETLETLVSAEGIDWTRVNAFHMDEYVGLDAAHPAGFRNYLKRTVFDRLPLGSVNLINGNAENPEEEARRYGQLLAEHPADICLLGVGENGHLAFNDPPVADFNDPVFAKVVKLEEKCRLQQVHDGCFEEIGQVPGYAITVTIPGLTAARFMFCSVPAATKAEAVRDMLNGQVSERCPASILTTHPDAALYLDRDSASGLL</sequence>
<dbReference type="InterPro" id="IPR006148">
    <property type="entry name" value="Glc/Gal-6P_isomerase"/>
</dbReference>
<dbReference type="GO" id="GO:0042802">
    <property type="term" value="F:identical protein binding"/>
    <property type="evidence" value="ECO:0007669"/>
    <property type="project" value="TreeGrafter"/>
</dbReference>
<evidence type="ECO:0000256" key="1">
    <source>
        <dbReference type="ARBA" id="ARBA00023277"/>
    </source>
</evidence>
<dbReference type="GO" id="GO:0005737">
    <property type="term" value="C:cytoplasm"/>
    <property type="evidence" value="ECO:0007669"/>
    <property type="project" value="TreeGrafter"/>
</dbReference>
<evidence type="ECO:0000313" key="4">
    <source>
        <dbReference type="Proteomes" id="UP000198508"/>
    </source>
</evidence>
<dbReference type="GO" id="GO:0005975">
    <property type="term" value="P:carbohydrate metabolic process"/>
    <property type="evidence" value="ECO:0007669"/>
    <property type="project" value="InterPro"/>
</dbReference>
<dbReference type="RefSeq" id="WP_092366522.1">
    <property type="nucleotide sequence ID" value="NZ_FOIM01000019.1"/>
</dbReference>
<feature type="domain" description="Glucosamine/galactosamine-6-phosphate isomerase" evidence="2">
    <location>
        <begin position="19"/>
        <end position="238"/>
    </location>
</feature>
<dbReference type="CDD" id="cd01399">
    <property type="entry name" value="GlcN6P_deaminase"/>
    <property type="match status" value="1"/>
</dbReference>
<gene>
    <name evidence="3" type="ORF">SAMN05216313_119108</name>
</gene>
<dbReference type="InterPro" id="IPR037171">
    <property type="entry name" value="NagB/RpiA_transferase-like"/>
</dbReference>
<dbReference type="PANTHER" id="PTHR11280">
    <property type="entry name" value="GLUCOSAMINE-6-PHOSPHATE ISOMERASE"/>
    <property type="match status" value="1"/>
</dbReference>
<dbReference type="SUPFAM" id="SSF100950">
    <property type="entry name" value="NagB/RpiA/CoA transferase-like"/>
    <property type="match status" value="1"/>
</dbReference>
<dbReference type="Pfam" id="PF01182">
    <property type="entry name" value="Glucosamine_iso"/>
    <property type="match status" value="1"/>
</dbReference>
<dbReference type="PANTHER" id="PTHR11280:SF6">
    <property type="entry name" value="GLUCOSAMINE-6-PHOSPHATE ISOMERASE NAGB"/>
    <property type="match status" value="1"/>
</dbReference>
<evidence type="ECO:0000313" key="3">
    <source>
        <dbReference type="EMBL" id="SET92398.1"/>
    </source>
</evidence>
<dbReference type="STRING" id="460384.SAMN05216313_119108"/>
<organism evidence="3 4">
    <name type="scientific">Enterocloster lavalensis</name>
    <dbReference type="NCBI Taxonomy" id="460384"/>
    <lineage>
        <taxon>Bacteria</taxon>
        <taxon>Bacillati</taxon>
        <taxon>Bacillota</taxon>
        <taxon>Clostridia</taxon>
        <taxon>Lachnospirales</taxon>
        <taxon>Lachnospiraceae</taxon>
        <taxon>Enterocloster</taxon>
    </lineage>
</organism>
<keyword evidence="4" id="KW-1185">Reference proteome</keyword>
<dbReference type="Gene3D" id="3.40.50.1360">
    <property type="match status" value="1"/>
</dbReference>
<reference evidence="4" key="1">
    <citation type="submission" date="2016-10" db="EMBL/GenBank/DDBJ databases">
        <authorList>
            <person name="Varghese N."/>
            <person name="Submissions S."/>
        </authorList>
    </citation>
    <scope>NUCLEOTIDE SEQUENCE [LARGE SCALE GENOMIC DNA]</scope>
    <source>
        <strain evidence="4">NLAE-zl-G277</strain>
    </source>
</reference>
<dbReference type="GO" id="GO:0004342">
    <property type="term" value="F:glucosamine-6-phosphate deaminase activity"/>
    <property type="evidence" value="ECO:0007669"/>
    <property type="project" value="InterPro"/>
</dbReference>
<dbReference type="GO" id="GO:0006043">
    <property type="term" value="P:glucosamine catabolic process"/>
    <property type="evidence" value="ECO:0007669"/>
    <property type="project" value="TreeGrafter"/>
</dbReference>
<dbReference type="GO" id="GO:0006046">
    <property type="term" value="P:N-acetylglucosamine catabolic process"/>
    <property type="evidence" value="ECO:0007669"/>
    <property type="project" value="TreeGrafter"/>
</dbReference>
<proteinExistence type="predicted"/>
<dbReference type="InterPro" id="IPR004547">
    <property type="entry name" value="Glucosamine6P_isomerase"/>
</dbReference>
<evidence type="ECO:0000259" key="2">
    <source>
        <dbReference type="Pfam" id="PF01182"/>
    </source>
</evidence>
<dbReference type="EMBL" id="FOIM01000019">
    <property type="protein sequence ID" value="SET92398.1"/>
    <property type="molecule type" value="Genomic_DNA"/>
</dbReference>
<dbReference type="GO" id="GO:0019262">
    <property type="term" value="P:N-acetylneuraminate catabolic process"/>
    <property type="evidence" value="ECO:0007669"/>
    <property type="project" value="TreeGrafter"/>
</dbReference>
<dbReference type="Proteomes" id="UP000198508">
    <property type="component" value="Unassembled WGS sequence"/>
</dbReference>
<accession>A0A1I0I8W5</accession>
<dbReference type="AlphaFoldDB" id="A0A1I0I8W5"/>
<keyword evidence="1" id="KW-0119">Carbohydrate metabolism</keyword>
<name>A0A1I0I8W5_9FIRM</name>